<sequence length="74" mass="8300">MPVPEYRRRGNDRYNAKCDYISVRPIKSIGAAIRAAAKAADQSVQGYVIQACIERMKREGQPLELNTPDEPPEP</sequence>
<protein>
    <recommendedName>
        <fullName evidence="2">DUF1778 domain-containing protein</fullName>
    </recommendedName>
</protein>
<evidence type="ECO:0000313" key="1">
    <source>
        <dbReference type="EMBL" id="VYT12038.1"/>
    </source>
</evidence>
<gene>
    <name evidence="1" type="ORF">AULFYP135_01722</name>
</gene>
<organism evidence="1">
    <name type="scientific">uncultured Anaerotruncus sp</name>
    <dbReference type="NCBI Taxonomy" id="905011"/>
    <lineage>
        <taxon>Bacteria</taxon>
        <taxon>Bacillati</taxon>
        <taxon>Bacillota</taxon>
        <taxon>Clostridia</taxon>
        <taxon>Eubacteriales</taxon>
        <taxon>Oscillospiraceae</taxon>
        <taxon>Anaerotruncus</taxon>
        <taxon>environmental samples</taxon>
    </lineage>
</organism>
<dbReference type="EMBL" id="CACRSL010000003">
    <property type="protein sequence ID" value="VYT12038.1"/>
    <property type="molecule type" value="Genomic_DNA"/>
</dbReference>
<name>A0A6N2U2U6_9FIRM</name>
<evidence type="ECO:0008006" key="2">
    <source>
        <dbReference type="Google" id="ProtNLM"/>
    </source>
</evidence>
<reference evidence="1" key="1">
    <citation type="submission" date="2019-11" db="EMBL/GenBank/DDBJ databases">
        <authorList>
            <person name="Feng L."/>
        </authorList>
    </citation>
    <scope>NUCLEOTIDE SEQUENCE</scope>
    <source>
        <strain evidence="1">AundefinedLFYP135</strain>
    </source>
</reference>
<accession>A0A6N2U2U6</accession>
<proteinExistence type="predicted"/>
<dbReference type="AlphaFoldDB" id="A0A6N2U2U6"/>